<feature type="signal peptide" evidence="2">
    <location>
        <begin position="1"/>
        <end position="21"/>
    </location>
</feature>
<organism evidence="3 4">
    <name type="scientific">Nitratireductor aquibiodomus</name>
    <dbReference type="NCBI Taxonomy" id="204799"/>
    <lineage>
        <taxon>Bacteria</taxon>
        <taxon>Pseudomonadati</taxon>
        <taxon>Pseudomonadota</taxon>
        <taxon>Alphaproteobacteria</taxon>
        <taxon>Hyphomicrobiales</taxon>
        <taxon>Phyllobacteriaceae</taxon>
        <taxon>Nitratireductor</taxon>
    </lineage>
</organism>
<dbReference type="PRINTS" id="PR00482">
    <property type="entry name" value="OMPTIN"/>
</dbReference>
<dbReference type="SUPFAM" id="SSF69917">
    <property type="entry name" value="OMPT-like"/>
    <property type="match status" value="1"/>
</dbReference>
<feature type="active site" evidence="1">
    <location>
        <position position="237"/>
    </location>
</feature>
<evidence type="ECO:0000256" key="1">
    <source>
        <dbReference type="PIRSR" id="PIRSR001522-1"/>
    </source>
</evidence>
<accession>A0A1H4JW97</accession>
<dbReference type="RefSeq" id="WP_090328267.1">
    <property type="nucleotide sequence ID" value="NZ_FNSL01000001.1"/>
</dbReference>
<dbReference type="PIRSF" id="PIRSF001522">
    <property type="entry name" value="Peptidase_A26"/>
    <property type="match status" value="1"/>
</dbReference>
<feature type="active site" evidence="1">
    <location>
        <position position="108"/>
    </location>
</feature>
<proteinExistence type="predicted"/>
<feature type="active site" evidence="1">
    <location>
        <position position="106"/>
    </location>
</feature>
<feature type="active site" evidence="1">
    <location>
        <position position="235"/>
    </location>
</feature>
<protein>
    <submittedName>
        <fullName evidence="3">Plasminogen activator</fullName>
    </submittedName>
</protein>
<gene>
    <name evidence="3" type="ORF">SAMN05216452_1746</name>
</gene>
<dbReference type="EMBL" id="FNSL01000001">
    <property type="protein sequence ID" value="SEB50591.1"/>
    <property type="molecule type" value="Genomic_DNA"/>
</dbReference>
<keyword evidence="2" id="KW-0732">Signal</keyword>
<dbReference type="InterPro" id="IPR020080">
    <property type="entry name" value="OM_adhesin/peptidase_omptin"/>
</dbReference>
<evidence type="ECO:0000313" key="4">
    <source>
        <dbReference type="Proteomes" id="UP000199064"/>
    </source>
</evidence>
<dbReference type="InterPro" id="IPR053724">
    <property type="entry name" value="OMP_A26_sf"/>
</dbReference>
<dbReference type="AlphaFoldDB" id="A0A1H4JW97"/>
<dbReference type="Pfam" id="PF01278">
    <property type="entry name" value="Omptin"/>
    <property type="match status" value="1"/>
</dbReference>
<name>A0A1H4JW97_9HYPH</name>
<feature type="chain" id="PRO_5011462247" evidence="2">
    <location>
        <begin position="22"/>
        <end position="321"/>
    </location>
</feature>
<dbReference type="GO" id="GO:0006508">
    <property type="term" value="P:proteolysis"/>
    <property type="evidence" value="ECO:0007669"/>
    <property type="project" value="InterPro"/>
</dbReference>
<dbReference type="Proteomes" id="UP000199064">
    <property type="component" value="Unassembled WGS sequence"/>
</dbReference>
<reference evidence="4" key="1">
    <citation type="submission" date="2016-10" db="EMBL/GenBank/DDBJ databases">
        <authorList>
            <person name="Varghese N."/>
            <person name="Submissions S."/>
        </authorList>
    </citation>
    <scope>NUCLEOTIDE SEQUENCE [LARGE SCALE GENOMIC DNA]</scope>
    <source>
        <strain evidence="4">ES.061</strain>
    </source>
</reference>
<dbReference type="GO" id="GO:0004190">
    <property type="term" value="F:aspartic-type endopeptidase activity"/>
    <property type="evidence" value="ECO:0007669"/>
    <property type="project" value="InterPro"/>
</dbReference>
<keyword evidence="4" id="KW-1185">Reference proteome</keyword>
<evidence type="ECO:0000313" key="3">
    <source>
        <dbReference type="EMBL" id="SEB50591.1"/>
    </source>
</evidence>
<dbReference type="GO" id="GO:0009279">
    <property type="term" value="C:cell outer membrane"/>
    <property type="evidence" value="ECO:0007669"/>
    <property type="project" value="InterPro"/>
</dbReference>
<dbReference type="InterPro" id="IPR000036">
    <property type="entry name" value="Peptidase_A26_omptin"/>
</dbReference>
<sequence length="321" mass="35612">MRKSFISAIFLFSVLPTLAPAADLSVPNRLELASRDREATFIGGVGYTFLRAEEIVYDSAGNRVSALFWESEAPVLTGSLHARFAGPWTLAASATVGISGKSRMEDYDWLDASPSYAFNDWSDRSIHPDTELNHYFTGDIALGRDFEIRDSLTLNLHGGFKYTDVKWTTFGGSFVYSENGFRDDIGNFRDSERGISYQQKFPGVFLGAEATARHKGWTFSLQARGGLNFKVEDEDHHWSRDVRFNGDFGTLPFVSLSGRVEYNLTKNANLFVAGNFEQHFHKIGDVRISEIASGAPVGAFQDGGGLEFRAVTISGGFKMKF</sequence>
<dbReference type="Gene3D" id="2.40.128.90">
    <property type="entry name" value="OMPT-like"/>
    <property type="match status" value="1"/>
</dbReference>
<evidence type="ECO:0000256" key="2">
    <source>
        <dbReference type="SAM" id="SignalP"/>
    </source>
</evidence>